<keyword evidence="1" id="KW-0732">Signal</keyword>
<dbReference type="RefSeq" id="WP_248209261.1">
    <property type="nucleotide sequence ID" value="NZ_JALNMH010000008.1"/>
</dbReference>
<proteinExistence type="predicted"/>
<keyword evidence="3" id="KW-1185">Reference proteome</keyword>
<sequence length="515" mass="55176">MATQLTTDSIRRRPVWRAVSLALLALGMAAPAAAEKVSFQFSQVFPGGGQVDGFVIGEDLDGDGKLYSIAPLIRGFLGLPEGDEVEYVSIHVQNINGRSFTQVYSKEDGGLEDDNNAFFGFSYNLDGGAFGDDDDEGMFLGPLAPSTSYIMGPRFAPAQAAQSEAGFGPCGNPDGLPCAAITTLLPVDPFPNFELTFNLFSSAAVPTTTDLRFTFRQTGFDGGGVVQGWIAGKDLDGDGRLYSMGPFTGGFFNLPTGDEVRYAHVNTEGFNGDTLRQTVDLVGTPRDDNSVAFFWAGYNLTNRYFGGDPDEGFSLGPLAPSTSFSAGRLVPFNSGVAFEDEPFGLCGEEGALCSAVYSLTPSEPFPAVETTFFDLSGNTIEMVPAPLVADRQFSGLWYDTAREGEGFSLTPLDSGDAAVTWYTYDEEGVQRWFNGVGRREGLSIIVDELAVTRGGLFGPEFDPETVEREVVGSLRIDFAHCNAGTATYTVNGVDGSQNLVRLTRTDRLRCHGPQG</sequence>
<dbReference type="EMBL" id="JALNMH010000008">
    <property type="protein sequence ID" value="MCK7594217.1"/>
    <property type="molecule type" value="Genomic_DNA"/>
</dbReference>
<gene>
    <name evidence="2" type="ORF">M0G41_11100</name>
</gene>
<evidence type="ECO:0008006" key="4">
    <source>
        <dbReference type="Google" id="ProtNLM"/>
    </source>
</evidence>
<name>A0ABT0GI42_9GAMM</name>
<organism evidence="2 3">
    <name type="scientific">Pseudomarimonas salicorniae</name>
    <dbReference type="NCBI Taxonomy" id="2933270"/>
    <lineage>
        <taxon>Bacteria</taxon>
        <taxon>Pseudomonadati</taxon>
        <taxon>Pseudomonadota</taxon>
        <taxon>Gammaproteobacteria</taxon>
        <taxon>Lysobacterales</taxon>
        <taxon>Lysobacteraceae</taxon>
        <taxon>Pseudomarimonas</taxon>
    </lineage>
</organism>
<feature type="signal peptide" evidence="1">
    <location>
        <begin position="1"/>
        <end position="34"/>
    </location>
</feature>
<reference evidence="2" key="1">
    <citation type="submission" date="2022-04" db="EMBL/GenBank/DDBJ databases">
        <title>Lysobacter sp. CAU 1642 isolated from sea sand.</title>
        <authorList>
            <person name="Kim W."/>
        </authorList>
    </citation>
    <scope>NUCLEOTIDE SEQUENCE</scope>
    <source>
        <strain evidence="2">CAU 1642</strain>
    </source>
</reference>
<feature type="chain" id="PRO_5045877558" description="YD repeat-containing protein" evidence="1">
    <location>
        <begin position="35"/>
        <end position="515"/>
    </location>
</feature>
<dbReference type="Proteomes" id="UP001431449">
    <property type="component" value="Unassembled WGS sequence"/>
</dbReference>
<accession>A0ABT0GI42</accession>
<comment type="caution">
    <text evidence="2">The sequence shown here is derived from an EMBL/GenBank/DDBJ whole genome shotgun (WGS) entry which is preliminary data.</text>
</comment>
<evidence type="ECO:0000313" key="3">
    <source>
        <dbReference type="Proteomes" id="UP001431449"/>
    </source>
</evidence>
<evidence type="ECO:0000313" key="2">
    <source>
        <dbReference type="EMBL" id="MCK7594217.1"/>
    </source>
</evidence>
<protein>
    <recommendedName>
        <fullName evidence="4">YD repeat-containing protein</fullName>
    </recommendedName>
</protein>
<evidence type="ECO:0000256" key="1">
    <source>
        <dbReference type="SAM" id="SignalP"/>
    </source>
</evidence>